<organism evidence="1 2">
    <name type="scientific">Acer saccharum</name>
    <name type="common">Sugar maple</name>
    <dbReference type="NCBI Taxonomy" id="4024"/>
    <lineage>
        <taxon>Eukaryota</taxon>
        <taxon>Viridiplantae</taxon>
        <taxon>Streptophyta</taxon>
        <taxon>Embryophyta</taxon>
        <taxon>Tracheophyta</taxon>
        <taxon>Spermatophyta</taxon>
        <taxon>Magnoliopsida</taxon>
        <taxon>eudicotyledons</taxon>
        <taxon>Gunneridae</taxon>
        <taxon>Pentapetalae</taxon>
        <taxon>rosids</taxon>
        <taxon>malvids</taxon>
        <taxon>Sapindales</taxon>
        <taxon>Sapindaceae</taxon>
        <taxon>Hippocastanoideae</taxon>
        <taxon>Acereae</taxon>
        <taxon>Acer</taxon>
    </lineage>
</organism>
<gene>
    <name evidence="1" type="ORF">LWI29_032829</name>
</gene>
<evidence type="ECO:0000313" key="1">
    <source>
        <dbReference type="EMBL" id="KAK0577423.1"/>
    </source>
</evidence>
<evidence type="ECO:0000313" key="2">
    <source>
        <dbReference type="Proteomes" id="UP001168877"/>
    </source>
</evidence>
<dbReference type="AlphaFoldDB" id="A0AA39VG84"/>
<comment type="caution">
    <text evidence="1">The sequence shown here is derived from an EMBL/GenBank/DDBJ whole genome shotgun (WGS) entry which is preliminary data.</text>
</comment>
<name>A0AA39VG84_ACESA</name>
<reference evidence="1" key="2">
    <citation type="submission" date="2023-06" db="EMBL/GenBank/DDBJ databases">
        <authorList>
            <person name="Swenson N.G."/>
            <person name="Wegrzyn J.L."/>
            <person name="Mcevoy S.L."/>
        </authorList>
    </citation>
    <scope>NUCLEOTIDE SEQUENCE</scope>
    <source>
        <strain evidence="1">NS2018</strain>
        <tissue evidence="1">Leaf</tissue>
    </source>
</reference>
<sequence length="128" mass="14274">MVGGILKPRRWGRKKNENKKKKYRGSPTTVLWSGQGTLAYKYYESDAEIVVKWVMEGGHGDTVCGMILADIDALRMASDVLIVACTPRKANQVAHGLAKQALKNCGDFFWIEEFPLCVARAIQDDMPV</sequence>
<protein>
    <recommendedName>
        <fullName evidence="3">RNase H type-1 domain-containing protein</fullName>
    </recommendedName>
</protein>
<proteinExistence type="predicted"/>
<accession>A0AA39VG84</accession>
<dbReference type="EMBL" id="JAUESC010000386">
    <property type="protein sequence ID" value="KAK0577423.1"/>
    <property type="molecule type" value="Genomic_DNA"/>
</dbReference>
<keyword evidence="2" id="KW-1185">Reference proteome</keyword>
<reference evidence="1" key="1">
    <citation type="journal article" date="2022" name="Plant J.">
        <title>Strategies of tolerance reflected in two North American maple genomes.</title>
        <authorList>
            <person name="McEvoy S.L."/>
            <person name="Sezen U.U."/>
            <person name="Trouern-Trend A."/>
            <person name="McMahon S.M."/>
            <person name="Schaberg P.G."/>
            <person name="Yang J."/>
            <person name="Wegrzyn J.L."/>
            <person name="Swenson N.G."/>
        </authorList>
    </citation>
    <scope>NUCLEOTIDE SEQUENCE</scope>
    <source>
        <strain evidence="1">NS2018</strain>
    </source>
</reference>
<evidence type="ECO:0008006" key="3">
    <source>
        <dbReference type="Google" id="ProtNLM"/>
    </source>
</evidence>
<dbReference type="Proteomes" id="UP001168877">
    <property type="component" value="Unassembled WGS sequence"/>
</dbReference>